<feature type="transmembrane region" description="Helical" evidence="1">
    <location>
        <begin position="302"/>
        <end position="323"/>
    </location>
</feature>
<dbReference type="RefSeq" id="WP_108740369.1">
    <property type="nucleotide sequence ID" value="NZ_CP020918.1"/>
</dbReference>
<keyword evidence="1" id="KW-0812">Transmembrane</keyword>
<evidence type="ECO:0008006" key="4">
    <source>
        <dbReference type="Google" id="ProtNLM"/>
    </source>
</evidence>
<keyword evidence="1" id="KW-0472">Membrane</keyword>
<gene>
    <name evidence="2" type="ORF">FFWV33_07740</name>
</gene>
<accession>A0A2S1LCE4</accession>
<keyword evidence="3" id="KW-1185">Reference proteome</keyword>
<feature type="transmembrane region" description="Helical" evidence="1">
    <location>
        <begin position="195"/>
        <end position="217"/>
    </location>
</feature>
<protein>
    <recommendedName>
        <fullName evidence="4">O-antigen ligase domain-containing protein</fullName>
    </recommendedName>
</protein>
<feature type="transmembrane region" description="Helical" evidence="1">
    <location>
        <begin position="330"/>
        <end position="347"/>
    </location>
</feature>
<keyword evidence="1" id="KW-1133">Transmembrane helix</keyword>
<evidence type="ECO:0000313" key="3">
    <source>
        <dbReference type="Proteomes" id="UP000244527"/>
    </source>
</evidence>
<name>A0A2S1LCE4_9FLAO</name>
<feature type="transmembrane region" description="Helical" evidence="1">
    <location>
        <begin position="17"/>
        <end position="38"/>
    </location>
</feature>
<dbReference type="AlphaFoldDB" id="A0A2S1LCE4"/>
<organism evidence="2 3">
    <name type="scientific">Flavobacterium faecale</name>
    <dbReference type="NCBI Taxonomy" id="1355330"/>
    <lineage>
        <taxon>Bacteria</taxon>
        <taxon>Pseudomonadati</taxon>
        <taxon>Bacteroidota</taxon>
        <taxon>Flavobacteriia</taxon>
        <taxon>Flavobacteriales</taxon>
        <taxon>Flavobacteriaceae</taxon>
        <taxon>Flavobacterium</taxon>
    </lineage>
</organism>
<evidence type="ECO:0000313" key="2">
    <source>
        <dbReference type="EMBL" id="AWG21430.1"/>
    </source>
</evidence>
<feature type="transmembrane region" description="Helical" evidence="1">
    <location>
        <begin position="120"/>
        <end position="141"/>
    </location>
</feature>
<proteinExistence type="predicted"/>
<reference evidence="2 3" key="1">
    <citation type="submission" date="2017-04" db="EMBL/GenBank/DDBJ databases">
        <title>Compelte genome sequence of WV33.</title>
        <authorList>
            <person name="Lee P.C."/>
        </authorList>
    </citation>
    <scope>NUCLEOTIDE SEQUENCE [LARGE SCALE GENOMIC DNA]</scope>
    <source>
        <strain evidence="2 3">WV33</strain>
    </source>
</reference>
<evidence type="ECO:0000256" key="1">
    <source>
        <dbReference type="SAM" id="Phobius"/>
    </source>
</evidence>
<feature type="transmembrane region" description="Helical" evidence="1">
    <location>
        <begin position="59"/>
        <end position="82"/>
    </location>
</feature>
<sequence>MIIDKSFKISFSSIKNYLAIFFICGWLLPKIAIGGFNIGVQEIAALSLISFKYKINRNILRFFIADLFFAGFFLFIGIFYLINNDLEGLLIGVRTLLFVLAVLSFTSFDYINIQKLMKSVVSINFIFILYSVSRILLNILVNPFDILNFFYGSDSYRIRSPFEPEGAASSQVPIGYLLALILCIPSVMNSKLKKIVFILGAVGTTSRAAILSIVLVYMKKVNFKKISAVFAILFIILLGYIVFLKSFTANDGELDGSADKRLELYSNSINVVFDNPKSLFLGFGLSTKSLTVATGEGFYESFLLNSFMQGGGILLIMSIWILVKSFYYDFKYKIYTISFVVFLGNAIGGSNYFSMFAYPLMGLIVCLAFKEQNIILDEKNTPLNNI</sequence>
<dbReference type="Proteomes" id="UP000244527">
    <property type="component" value="Chromosome"/>
</dbReference>
<dbReference type="EMBL" id="CP020918">
    <property type="protein sequence ID" value="AWG21430.1"/>
    <property type="molecule type" value="Genomic_DNA"/>
</dbReference>
<feature type="transmembrane region" description="Helical" evidence="1">
    <location>
        <begin position="88"/>
        <end position="108"/>
    </location>
</feature>
<dbReference type="KEGG" id="ffa:FFWV33_07740"/>
<feature type="transmembrane region" description="Helical" evidence="1">
    <location>
        <begin position="229"/>
        <end position="247"/>
    </location>
</feature>